<organism evidence="1 2">
    <name type="scientific">Diversispora epigaea</name>
    <dbReference type="NCBI Taxonomy" id="1348612"/>
    <lineage>
        <taxon>Eukaryota</taxon>
        <taxon>Fungi</taxon>
        <taxon>Fungi incertae sedis</taxon>
        <taxon>Mucoromycota</taxon>
        <taxon>Glomeromycotina</taxon>
        <taxon>Glomeromycetes</taxon>
        <taxon>Diversisporales</taxon>
        <taxon>Diversisporaceae</taxon>
        <taxon>Diversispora</taxon>
    </lineage>
</organism>
<gene>
    <name evidence="1" type="ORF">Glove_629g22</name>
</gene>
<comment type="caution">
    <text evidence="1">The sequence shown here is derived from an EMBL/GenBank/DDBJ whole genome shotgun (WGS) entry which is preliminary data.</text>
</comment>
<sequence length="110" mass="12268">MIIENIIERFLSEAPLEKITPSTVIFKTVVNGNLVSKKFIKTSYNLSSRYDSVKSLMAIGALLKYPISDQDTELCDALLKEINDINVKKKPSSIELILLPAKSSMIIPLL</sequence>
<proteinExistence type="predicted"/>
<accession>A0A397G872</accession>
<dbReference type="Proteomes" id="UP000266861">
    <property type="component" value="Unassembled WGS sequence"/>
</dbReference>
<dbReference type="EMBL" id="PQFF01000521">
    <property type="protein sequence ID" value="RHZ46209.1"/>
    <property type="molecule type" value="Genomic_DNA"/>
</dbReference>
<reference evidence="1 2" key="1">
    <citation type="submission" date="2018-08" db="EMBL/GenBank/DDBJ databases">
        <title>Genome and evolution of the arbuscular mycorrhizal fungus Diversispora epigaea (formerly Glomus versiforme) and its bacterial endosymbionts.</title>
        <authorList>
            <person name="Sun X."/>
            <person name="Fei Z."/>
            <person name="Harrison M."/>
        </authorList>
    </citation>
    <scope>NUCLEOTIDE SEQUENCE [LARGE SCALE GENOMIC DNA]</scope>
    <source>
        <strain evidence="1 2">IT104</strain>
    </source>
</reference>
<keyword evidence="2" id="KW-1185">Reference proteome</keyword>
<dbReference type="OrthoDB" id="10437007at2759"/>
<evidence type="ECO:0000313" key="1">
    <source>
        <dbReference type="EMBL" id="RHZ46209.1"/>
    </source>
</evidence>
<evidence type="ECO:0000313" key="2">
    <source>
        <dbReference type="Proteomes" id="UP000266861"/>
    </source>
</evidence>
<name>A0A397G872_9GLOM</name>
<dbReference type="AlphaFoldDB" id="A0A397G872"/>
<protein>
    <submittedName>
        <fullName evidence="1">Uncharacterized protein</fullName>
    </submittedName>
</protein>